<feature type="transmembrane region" description="Helical" evidence="6">
    <location>
        <begin position="395"/>
        <end position="415"/>
    </location>
</feature>
<feature type="transmembrane region" description="Helical" evidence="6">
    <location>
        <begin position="340"/>
        <end position="356"/>
    </location>
</feature>
<feature type="transmembrane region" description="Helical" evidence="6">
    <location>
        <begin position="298"/>
        <end position="319"/>
    </location>
</feature>
<dbReference type="STRING" id="1359163.NLO413_0411"/>
<dbReference type="Proteomes" id="UP000033562">
    <property type="component" value="Unassembled WGS sequence"/>
</dbReference>
<feature type="transmembrane region" description="Helical" evidence="6">
    <location>
        <begin position="26"/>
        <end position="43"/>
    </location>
</feature>
<dbReference type="RefSeq" id="WP_045808844.1">
    <property type="nucleotide sequence ID" value="NZ_LANX01000001.1"/>
</dbReference>
<feature type="transmembrane region" description="Helical" evidence="6">
    <location>
        <begin position="427"/>
        <end position="450"/>
    </location>
</feature>
<gene>
    <name evidence="8" type="ORF">NLO413_0411</name>
</gene>
<proteinExistence type="predicted"/>
<evidence type="ECO:0000256" key="4">
    <source>
        <dbReference type="ARBA" id="ARBA00022989"/>
    </source>
</evidence>
<feature type="transmembrane region" description="Helical" evidence="6">
    <location>
        <begin position="255"/>
        <end position="278"/>
    </location>
</feature>
<dbReference type="PANTHER" id="PTHR30619">
    <property type="entry name" value="DNA INTERNALIZATION/COMPETENCE PROTEIN COMEC/REC2"/>
    <property type="match status" value="1"/>
</dbReference>
<feature type="transmembrane region" description="Helical" evidence="6">
    <location>
        <begin position="50"/>
        <end position="68"/>
    </location>
</feature>
<feature type="transmembrane region" description="Helical" evidence="6">
    <location>
        <begin position="362"/>
        <end position="383"/>
    </location>
</feature>
<feature type="transmembrane region" description="Helical" evidence="6">
    <location>
        <begin position="74"/>
        <end position="92"/>
    </location>
</feature>
<organism evidence="8 9">
    <name type="scientific">Candidatus Neoehrlichia procyonis str. RAC413</name>
    <dbReference type="NCBI Taxonomy" id="1359163"/>
    <lineage>
        <taxon>Bacteria</taxon>
        <taxon>Pseudomonadati</taxon>
        <taxon>Pseudomonadota</taxon>
        <taxon>Alphaproteobacteria</taxon>
        <taxon>Rickettsiales</taxon>
        <taxon>Anaplasmataceae</taxon>
        <taxon>Candidatus Neoehrlichia</taxon>
    </lineage>
</organism>
<evidence type="ECO:0000256" key="1">
    <source>
        <dbReference type="ARBA" id="ARBA00004651"/>
    </source>
</evidence>
<sequence length="679" mass="78080">MIPQYNIKSIFDRTVKSITVAKDNCVVFIPLFQCIGILLYFCLNNEPNKYFISILVAIEALLIIFILLKHYLFILGFMVLFGFTGAYFRVVYVANSIFKQKVYVKNVIGKIREIDYQPLYIRLLLCSIENIHYKVGCIRLVVRTKMDEVIGIGDKVYFSGVLYPPFMSTSKYGYDFSKVAYFNNISAIGFTTSKVKIYLQQKKLNFFDYIEKLRMNIYYRLSKKLKKDHCEIMAALLIGKKLGIRNEIMVDIRNAGLAHLFAISGLHLSFIAGLLFRIVRNVLAFSEVITLKLNIKKIASVAGIISSFLYLIIAGAPVSAQRAFMMVSLIFFGIIIDRRHNSLCSIAFAAFFILLLRPESVLFPSFQMSFIAVISLIVSCDIFDRIVVSNNIINYFLSILLSSIIVNIASAPYVIYHFHYFSIGGLLANVVAIPITTFIIIPFGILYLFMSGLSFKFCIPYIIEKSIDIVLFIANYISHIKGLVVNFYSFPSSSILVVTCGIMFLCLWKNKIRFYGILFIILGTVIGICYNTPDILFMNNNIVVKEGDGQLYSIFRNHNVRSFVSLAWSKQNGQVQVYKKNYIGKNKRLFCKHNQGCIYRKFKKLILIAYDVSYVLNYCNNVDYIIQIADFVYPHQCSTKYISYKELQKYGAHYMWINKFHIEVKNSYTNRPWHSTILS</sequence>
<dbReference type="PATRIC" id="fig|1359163.3.peg.400"/>
<keyword evidence="9" id="KW-1185">Reference proteome</keyword>
<accession>A0A0F3NMV3</accession>
<dbReference type="AlphaFoldDB" id="A0A0F3NMV3"/>
<keyword evidence="2" id="KW-1003">Cell membrane</keyword>
<name>A0A0F3NMV3_9RICK</name>
<comment type="caution">
    <text evidence="8">The sequence shown here is derived from an EMBL/GenBank/DDBJ whole genome shotgun (WGS) entry which is preliminary data.</text>
</comment>
<feature type="domain" description="ComEC/Rec2-related protein" evidence="7">
    <location>
        <begin position="236"/>
        <end position="510"/>
    </location>
</feature>
<feature type="transmembrane region" description="Helical" evidence="6">
    <location>
        <begin position="483"/>
        <end position="507"/>
    </location>
</feature>
<dbReference type="Pfam" id="PF03772">
    <property type="entry name" value="Competence"/>
    <property type="match status" value="1"/>
</dbReference>
<dbReference type="InterPro" id="IPR004477">
    <property type="entry name" value="ComEC_N"/>
</dbReference>
<keyword evidence="4 6" id="KW-1133">Transmembrane helix</keyword>
<evidence type="ECO:0000256" key="3">
    <source>
        <dbReference type="ARBA" id="ARBA00022692"/>
    </source>
</evidence>
<comment type="subcellular location">
    <subcellularLocation>
        <location evidence="1">Cell membrane</location>
        <topology evidence="1">Multi-pass membrane protein</topology>
    </subcellularLocation>
</comment>
<keyword evidence="3 6" id="KW-0812">Transmembrane</keyword>
<evidence type="ECO:0000256" key="2">
    <source>
        <dbReference type="ARBA" id="ARBA00022475"/>
    </source>
</evidence>
<evidence type="ECO:0000256" key="5">
    <source>
        <dbReference type="ARBA" id="ARBA00023136"/>
    </source>
</evidence>
<dbReference type="GO" id="GO:0005886">
    <property type="term" value="C:plasma membrane"/>
    <property type="evidence" value="ECO:0007669"/>
    <property type="project" value="UniProtKB-SubCell"/>
</dbReference>
<evidence type="ECO:0000256" key="6">
    <source>
        <dbReference type="SAM" id="Phobius"/>
    </source>
</evidence>
<evidence type="ECO:0000313" key="8">
    <source>
        <dbReference type="EMBL" id="KJV69037.1"/>
    </source>
</evidence>
<dbReference type="InterPro" id="IPR052159">
    <property type="entry name" value="Competence_DNA_uptake"/>
</dbReference>
<evidence type="ECO:0000259" key="7">
    <source>
        <dbReference type="Pfam" id="PF03772"/>
    </source>
</evidence>
<protein>
    <submittedName>
        <fullName evidence="8">ComEC/Rec2-related domain protein</fullName>
    </submittedName>
</protein>
<dbReference type="OrthoDB" id="9790149at2"/>
<dbReference type="NCBIfam" id="TIGR00360">
    <property type="entry name" value="ComEC_N-term"/>
    <property type="match status" value="1"/>
</dbReference>
<dbReference type="EMBL" id="LANX01000001">
    <property type="protein sequence ID" value="KJV69037.1"/>
    <property type="molecule type" value="Genomic_DNA"/>
</dbReference>
<keyword evidence="5 6" id="KW-0472">Membrane</keyword>
<dbReference type="PANTHER" id="PTHR30619:SF1">
    <property type="entry name" value="RECOMBINATION PROTEIN 2"/>
    <property type="match status" value="1"/>
</dbReference>
<reference evidence="8 9" key="1">
    <citation type="submission" date="2015-02" db="EMBL/GenBank/DDBJ databases">
        <title>Genome Sequencing of Rickettsiales.</title>
        <authorList>
            <person name="Daugherty S.C."/>
            <person name="Su Q."/>
            <person name="Abolude K."/>
            <person name="Beier-Sexton M."/>
            <person name="Carlyon J.A."/>
            <person name="Carter R."/>
            <person name="Day N.P."/>
            <person name="Dumler S.J."/>
            <person name="Dyachenko V."/>
            <person name="Godinez A."/>
            <person name="Kurtti T.J."/>
            <person name="Lichay M."/>
            <person name="Mullins K.E."/>
            <person name="Ott S."/>
            <person name="Pappas-Brown V."/>
            <person name="Paris D.H."/>
            <person name="Patel P."/>
            <person name="Richards A.L."/>
            <person name="Sadzewicz L."/>
            <person name="Sears K."/>
            <person name="Seidman D."/>
            <person name="Sengamalay N."/>
            <person name="Stenos J."/>
            <person name="Tallon L.J."/>
            <person name="Vincent G."/>
            <person name="Fraser C.M."/>
            <person name="Munderloh U."/>
            <person name="Dunning-Hotopp J.C."/>
        </authorList>
    </citation>
    <scope>NUCLEOTIDE SEQUENCE [LARGE SCALE GENOMIC DNA]</scope>
    <source>
        <strain evidence="8 9">RAC413</strain>
    </source>
</reference>
<feature type="transmembrane region" description="Helical" evidence="6">
    <location>
        <begin position="514"/>
        <end position="533"/>
    </location>
</feature>
<feature type="transmembrane region" description="Helical" evidence="6">
    <location>
        <begin position="457"/>
        <end position="477"/>
    </location>
</feature>
<evidence type="ECO:0000313" key="9">
    <source>
        <dbReference type="Proteomes" id="UP000033562"/>
    </source>
</evidence>